<evidence type="ECO:0000313" key="3">
    <source>
        <dbReference type="Proteomes" id="UP000061432"/>
    </source>
</evidence>
<sequence>MLTRVEIDGFKSFEGLTLDLQPFTVIAGPNASGKSNFFDALRLLSRLAALDLPDAVRTMRGDPSEMFRRRADGTTADAMRFAVEVLLDPEVEDAFGQRKPLAHTRLRYELEIERRADEPGGLERLYVRREQAAAIRRTDDAWARRSPLAQDFAKRRARYGSGRARTPFLATLDDTFQVNQDGRQGLPRPFPVRKGRATATVLSKITTATEFPHLFALRQELEGMTFLQLEVSAEREPSDALAPDDLLPDGSNLAKVLARIEAETRTPERPRGDIGLIRSALSALIPGVKDLRVERDEAYGRYRFLLTTQDGEEFSSRVLSDGTLRMLALLTYLYDPRRRSVLLFEEPENGINAARLARLIAVLREACTSVQAAEEEDERLFQVILNTHSPVVLQATEDEAIVLVDVVSRVDPEQRAVTRRTRMRTGLVTNELPLSDREHRLTRSDIDRIVQSGDERSL</sequence>
<name>A0A0C6EYV0_9HYPH</name>
<accession>A0A0C6EYV0</accession>
<dbReference type="Gene3D" id="3.40.50.300">
    <property type="entry name" value="P-loop containing nucleotide triphosphate hydrolases"/>
    <property type="match status" value="2"/>
</dbReference>
<dbReference type="RefSeq" id="WP_060846767.1">
    <property type="nucleotide sequence ID" value="NZ_AP014704.1"/>
</dbReference>
<reference evidence="3" key="2">
    <citation type="submission" date="2015-01" db="EMBL/GenBank/DDBJ databases">
        <title>Complete genome sequence of Methylobacterium aquaticum strain 22A.</title>
        <authorList>
            <person name="Tani A."/>
            <person name="Ogura Y."/>
            <person name="Hayashi T."/>
        </authorList>
    </citation>
    <scope>NUCLEOTIDE SEQUENCE [LARGE SCALE GENOMIC DNA]</scope>
    <source>
        <strain evidence="3">MA-22A</strain>
    </source>
</reference>
<dbReference type="Pfam" id="PF13304">
    <property type="entry name" value="AAA_21"/>
    <property type="match status" value="2"/>
</dbReference>
<protein>
    <submittedName>
        <fullName evidence="2">Predicted ATPase</fullName>
    </submittedName>
</protein>
<feature type="domain" description="ATPase AAA-type core" evidence="1">
    <location>
        <begin position="23"/>
        <end position="139"/>
    </location>
</feature>
<dbReference type="PANTHER" id="PTHR32182">
    <property type="entry name" value="DNA REPLICATION AND REPAIR PROTEIN RECF"/>
    <property type="match status" value="1"/>
</dbReference>
<dbReference type="STRING" id="270351.Maq22A_c10825"/>
<dbReference type="PANTHER" id="PTHR32182:SF22">
    <property type="entry name" value="ATP-DEPENDENT ENDONUCLEASE, OLD FAMILY-RELATED"/>
    <property type="match status" value="1"/>
</dbReference>
<dbReference type="AlphaFoldDB" id="A0A0C6EYV0"/>
<organism evidence="2 3">
    <name type="scientific">Methylobacterium aquaticum</name>
    <dbReference type="NCBI Taxonomy" id="270351"/>
    <lineage>
        <taxon>Bacteria</taxon>
        <taxon>Pseudomonadati</taxon>
        <taxon>Pseudomonadota</taxon>
        <taxon>Alphaproteobacteria</taxon>
        <taxon>Hyphomicrobiales</taxon>
        <taxon>Methylobacteriaceae</taxon>
        <taxon>Methylobacterium</taxon>
    </lineage>
</organism>
<dbReference type="InterPro" id="IPR003959">
    <property type="entry name" value="ATPase_AAA_core"/>
</dbReference>
<dbReference type="Proteomes" id="UP000061432">
    <property type="component" value="Chromosome"/>
</dbReference>
<dbReference type="OrthoDB" id="7596665at2"/>
<dbReference type="GO" id="GO:0016887">
    <property type="term" value="F:ATP hydrolysis activity"/>
    <property type="evidence" value="ECO:0007669"/>
    <property type="project" value="InterPro"/>
</dbReference>
<dbReference type="PATRIC" id="fig|270351.10.peg.2085"/>
<dbReference type="SUPFAM" id="SSF52540">
    <property type="entry name" value="P-loop containing nucleoside triphosphate hydrolases"/>
    <property type="match status" value="1"/>
</dbReference>
<feature type="domain" description="ATPase AAA-type core" evidence="1">
    <location>
        <begin position="292"/>
        <end position="393"/>
    </location>
</feature>
<dbReference type="KEGG" id="maqu:Maq22A_c10825"/>
<dbReference type="InterPro" id="IPR027417">
    <property type="entry name" value="P-loop_NTPase"/>
</dbReference>
<dbReference type="EMBL" id="AP014704">
    <property type="protein sequence ID" value="BAQ45436.1"/>
    <property type="molecule type" value="Genomic_DNA"/>
</dbReference>
<dbReference type="GO" id="GO:0006302">
    <property type="term" value="P:double-strand break repair"/>
    <property type="evidence" value="ECO:0007669"/>
    <property type="project" value="TreeGrafter"/>
</dbReference>
<evidence type="ECO:0000313" key="2">
    <source>
        <dbReference type="EMBL" id="BAQ45436.1"/>
    </source>
</evidence>
<reference evidence="2 3" key="1">
    <citation type="journal article" date="2015" name="Genome Announc.">
        <title>Complete Genome Sequence of Methylobacterium aquaticum Strain 22A, Isolated from Racomitrium japonicum Moss.</title>
        <authorList>
            <person name="Tani A."/>
            <person name="Ogura Y."/>
            <person name="Hayashi T."/>
            <person name="Kimbara K."/>
        </authorList>
    </citation>
    <scope>NUCLEOTIDE SEQUENCE [LARGE SCALE GENOMIC DNA]</scope>
    <source>
        <strain evidence="2 3">MA-22A</strain>
    </source>
</reference>
<proteinExistence type="predicted"/>
<gene>
    <name evidence="2" type="ORF">Maq22A_c10825</name>
</gene>
<dbReference type="GO" id="GO:0000731">
    <property type="term" value="P:DNA synthesis involved in DNA repair"/>
    <property type="evidence" value="ECO:0007669"/>
    <property type="project" value="TreeGrafter"/>
</dbReference>
<evidence type="ECO:0000259" key="1">
    <source>
        <dbReference type="Pfam" id="PF13304"/>
    </source>
</evidence>
<dbReference type="GO" id="GO:0005524">
    <property type="term" value="F:ATP binding"/>
    <property type="evidence" value="ECO:0007669"/>
    <property type="project" value="InterPro"/>
</dbReference>